<comment type="caution">
    <text evidence="6">The sequence shown here is derived from an EMBL/GenBank/DDBJ whole genome shotgun (WGS) entry which is preliminary data.</text>
</comment>
<name>A0A5M3W815_9ACTN</name>
<dbReference type="SUPFAM" id="SSF53720">
    <property type="entry name" value="ALDH-like"/>
    <property type="match status" value="1"/>
</dbReference>
<comment type="similarity">
    <text evidence="1 4">Belongs to the aldehyde dehydrogenase family.</text>
</comment>
<dbReference type="PROSITE" id="PS00687">
    <property type="entry name" value="ALDEHYDE_DEHYDR_GLU"/>
    <property type="match status" value="1"/>
</dbReference>
<dbReference type="PANTHER" id="PTHR43353">
    <property type="entry name" value="SUCCINATE-SEMIALDEHYDE DEHYDROGENASE, MITOCHONDRIAL"/>
    <property type="match status" value="1"/>
</dbReference>
<evidence type="ECO:0000259" key="5">
    <source>
        <dbReference type="Pfam" id="PF00171"/>
    </source>
</evidence>
<dbReference type="GO" id="GO:0009450">
    <property type="term" value="P:gamma-aminobutyric acid catabolic process"/>
    <property type="evidence" value="ECO:0007669"/>
    <property type="project" value="TreeGrafter"/>
</dbReference>
<dbReference type="InterPro" id="IPR015590">
    <property type="entry name" value="Aldehyde_DH_dom"/>
</dbReference>
<evidence type="ECO:0000256" key="2">
    <source>
        <dbReference type="ARBA" id="ARBA00023002"/>
    </source>
</evidence>
<dbReference type="AlphaFoldDB" id="A0A5M3W815"/>
<dbReference type="Gene3D" id="3.40.605.10">
    <property type="entry name" value="Aldehyde Dehydrogenase, Chain A, domain 1"/>
    <property type="match status" value="1"/>
</dbReference>
<dbReference type="FunFam" id="3.40.605.10:FF:000026">
    <property type="entry name" value="Aldehyde dehydrogenase, putative"/>
    <property type="match status" value="1"/>
</dbReference>
<feature type="domain" description="Aldehyde dehydrogenase" evidence="5">
    <location>
        <begin position="93"/>
        <end position="551"/>
    </location>
</feature>
<dbReference type="FunFam" id="3.40.309.10:FF:000004">
    <property type="entry name" value="Succinate-semialdehyde dehydrogenase I"/>
    <property type="match status" value="1"/>
</dbReference>
<organism evidence="6 7">
    <name type="scientific">Acrocarpospora corrugata</name>
    <dbReference type="NCBI Taxonomy" id="35763"/>
    <lineage>
        <taxon>Bacteria</taxon>
        <taxon>Bacillati</taxon>
        <taxon>Actinomycetota</taxon>
        <taxon>Actinomycetes</taxon>
        <taxon>Streptosporangiales</taxon>
        <taxon>Streptosporangiaceae</taxon>
        <taxon>Acrocarpospora</taxon>
    </lineage>
</organism>
<keyword evidence="7" id="KW-1185">Reference proteome</keyword>
<dbReference type="InterPro" id="IPR029510">
    <property type="entry name" value="Ald_DH_CS_GLU"/>
</dbReference>
<proteinExistence type="inferred from homology"/>
<accession>A0A5M3W815</accession>
<dbReference type="GO" id="GO:0004777">
    <property type="term" value="F:succinate-semialdehyde dehydrogenase (NAD+) activity"/>
    <property type="evidence" value="ECO:0007669"/>
    <property type="project" value="TreeGrafter"/>
</dbReference>
<gene>
    <name evidence="6" type="ORF">Acor_65570</name>
</gene>
<feature type="active site" evidence="3">
    <location>
        <position position="330"/>
    </location>
</feature>
<protein>
    <submittedName>
        <fullName evidence="6">NAD-dependent succinate-semialdehyde dehydrogenase</fullName>
    </submittedName>
</protein>
<evidence type="ECO:0000256" key="1">
    <source>
        <dbReference type="ARBA" id="ARBA00009986"/>
    </source>
</evidence>
<dbReference type="FunFam" id="3.40.605.10:FF:000007">
    <property type="entry name" value="NAD/NADP-dependent betaine aldehyde dehydrogenase"/>
    <property type="match status" value="1"/>
</dbReference>
<evidence type="ECO:0000313" key="6">
    <source>
        <dbReference type="EMBL" id="GES04489.1"/>
    </source>
</evidence>
<dbReference type="CDD" id="cd07103">
    <property type="entry name" value="ALDH_F5_SSADH_GabD"/>
    <property type="match status" value="1"/>
</dbReference>
<dbReference type="Pfam" id="PF00171">
    <property type="entry name" value="Aldedh"/>
    <property type="match status" value="1"/>
</dbReference>
<dbReference type="EMBL" id="BLAD01000082">
    <property type="protein sequence ID" value="GES04489.1"/>
    <property type="molecule type" value="Genomic_DNA"/>
</dbReference>
<dbReference type="InterPro" id="IPR016161">
    <property type="entry name" value="Ald_DH/histidinol_DH"/>
</dbReference>
<evidence type="ECO:0000313" key="7">
    <source>
        <dbReference type="Proteomes" id="UP000334990"/>
    </source>
</evidence>
<sequence>MRPHVAIEPRRTVTGEHGLTTMKQPWPEKAIGGAGRRPAARAKATFDPFVNARGAIAEVTLDITKNITGGDAMSDPMNVLAPEHRRLRIGDAWRDAASGATFAVEDPATGKTIAEVADAGVVDGLAALDVASKAMAVWAATPPRKRSELLTATYRALTERSEEVARLITLEMGKPLAEARGEVAYGAEFFRWFAEEAVRVEGRYNTAPAGGYRILTVPKPVGPCVFVTPWNFPLAMGARKIAPALAAGCTTITKPAAQTPLTMLFLARIMEEVGVPPGVVNVVTTKRAGEVVSALLADRRTRKLSFTGSTEVGRVLLRQAADNVLRTSMELGGNAALIVCADADLDVALDGAMVAKMRNIGESCIAANRIYVEEPVREEFTARFAMRMGALSVGHGLDDGVDVGALIDEASVTKIDELVADAVNRGARVLVGGERPDGPGYFYPPTVLVDVPEDARMLEAEIFGPVAPIISFTSDDEVMAKANDTEHGLVGYVFTRDLQRALRFTEGLETGMVGINRGLISDPSAPFGGVKQSGIGKEGSHEGILEYLDVTYAAIDLP</sequence>
<dbReference type="InterPro" id="IPR016163">
    <property type="entry name" value="Ald_DH_C"/>
</dbReference>
<dbReference type="InterPro" id="IPR016162">
    <property type="entry name" value="Ald_DH_N"/>
</dbReference>
<dbReference type="PANTHER" id="PTHR43353:SF5">
    <property type="entry name" value="SUCCINATE-SEMIALDEHYDE DEHYDROGENASE, MITOCHONDRIAL"/>
    <property type="match status" value="1"/>
</dbReference>
<evidence type="ECO:0000256" key="4">
    <source>
        <dbReference type="RuleBase" id="RU003345"/>
    </source>
</evidence>
<dbReference type="Proteomes" id="UP000334990">
    <property type="component" value="Unassembled WGS sequence"/>
</dbReference>
<dbReference type="Gene3D" id="3.40.309.10">
    <property type="entry name" value="Aldehyde Dehydrogenase, Chain A, domain 2"/>
    <property type="match status" value="1"/>
</dbReference>
<dbReference type="InterPro" id="IPR050740">
    <property type="entry name" value="Aldehyde_DH_Superfamily"/>
</dbReference>
<keyword evidence="2 4" id="KW-0560">Oxidoreductase</keyword>
<reference evidence="6 7" key="1">
    <citation type="submission" date="2019-10" db="EMBL/GenBank/DDBJ databases">
        <title>Whole genome shotgun sequence of Acrocarpospora corrugata NBRC 13972.</title>
        <authorList>
            <person name="Ichikawa N."/>
            <person name="Kimura A."/>
            <person name="Kitahashi Y."/>
            <person name="Komaki H."/>
            <person name="Oguchi A."/>
        </authorList>
    </citation>
    <scope>NUCLEOTIDE SEQUENCE [LARGE SCALE GENOMIC DNA]</scope>
    <source>
        <strain evidence="6 7">NBRC 13972</strain>
    </source>
</reference>
<evidence type="ECO:0000256" key="3">
    <source>
        <dbReference type="PROSITE-ProRule" id="PRU10007"/>
    </source>
</evidence>